<dbReference type="Proteomes" id="UP001598130">
    <property type="component" value="Unassembled WGS sequence"/>
</dbReference>
<dbReference type="InterPro" id="IPR007332">
    <property type="entry name" value="DUF411"/>
</dbReference>
<keyword evidence="1" id="KW-0732">Signal</keyword>
<dbReference type="RefSeq" id="WP_377370003.1">
    <property type="nucleotide sequence ID" value="NZ_JAOTJD010000017.1"/>
</dbReference>
<proteinExistence type="predicted"/>
<reference evidence="2 3" key="1">
    <citation type="submission" date="2022-09" db="EMBL/GenBank/DDBJ databases">
        <title>New species of Phenylobacterium.</title>
        <authorList>
            <person name="Mieszkin S."/>
        </authorList>
    </citation>
    <scope>NUCLEOTIDE SEQUENCE [LARGE SCALE GENOMIC DNA]</scope>
    <source>
        <strain evidence="2 3">HK31-G</strain>
    </source>
</reference>
<feature type="signal peptide" evidence="1">
    <location>
        <begin position="1"/>
        <end position="26"/>
    </location>
</feature>
<dbReference type="Pfam" id="PF04214">
    <property type="entry name" value="DUF411"/>
    <property type="match status" value="1"/>
</dbReference>
<name>A0ABW6CMT8_9CAUL</name>
<evidence type="ECO:0000313" key="2">
    <source>
        <dbReference type="EMBL" id="MFD3264405.1"/>
    </source>
</evidence>
<organism evidence="2 3">
    <name type="scientific">Phenylobacterium ferrooxidans</name>
    <dbReference type="NCBI Taxonomy" id="2982689"/>
    <lineage>
        <taxon>Bacteria</taxon>
        <taxon>Pseudomonadati</taxon>
        <taxon>Pseudomonadota</taxon>
        <taxon>Alphaproteobacteria</taxon>
        <taxon>Caulobacterales</taxon>
        <taxon>Caulobacteraceae</taxon>
        <taxon>Phenylobacterium</taxon>
    </lineage>
</organism>
<accession>A0ABW6CMT8</accession>
<evidence type="ECO:0000256" key="1">
    <source>
        <dbReference type="SAM" id="SignalP"/>
    </source>
</evidence>
<comment type="caution">
    <text evidence="2">The sequence shown here is derived from an EMBL/GenBank/DDBJ whole genome shotgun (WGS) entry which is preliminary data.</text>
</comment>
<feature type="chain" id="PRO_5045852050" evidence="1">
    <location>
        <begin position="27"/>
        <end position="152"/>
    </location>
</feature>
<evidence type="ECO:0000313" key="3">
    <source>
        <dbReference type="Proteomes" id="UP001598130"/>
    </source>
</evidence>
<protein>
    <submittedName>
        <fullName evidence="2">DUF411 domain-containing protein</fullName>
    </submittedName>
</protein>
<keyword evidence="3" id="KW-1185">Reference proteome</keyword>
<dbReference type="EMBL" id="JAOTJD010000017">
    <property type="protein sequence ID" value="MFD3264405.1"/>
    <property type="molecule type" value="Genomic_DNA"/>
</dbReference>
<sequence>MTQPSRRYVFATIAVGALARPGGAFSAPEPRLTVWRTAGCGCCLAWVAHMERAGYRARVIDTEDLAAVRTRYRVPDDVAACHTALIDGYVLEGHVPAEDVRSLLLQRPPAIGLAVPGMPRGAAGMEQPDGSREGYFTLLLLDGGARRTFSRH</sequence>
<gene>
    <name evidence="2" type="ORF">OCL97_10605</name>
</gene>